<evidence type="ECO:0000259" key="2">
    <source>
        <dbReference type="Pfam" id="PF00535"/>
    </source>
</evidence>
<feature type="transmembrane region" description="Helical" evidence="1">
    <location>
        <begin position="264"/>
        <end position="284"/>
    </location>
</feature>
<keyword evidence="4" id="KW-1185">Reference proteome</keyword>
<dbReference type="InterPro" id="IPR029044">
    <property type="entry name" value="Nucleotide-diphossugar_trans"/>
</dbReference>
<evidence type="ECO:0000313" key="3">
    <source>
        <dbReference type="EMBL" id="MDP8567760.1"/>
    </source>
</evidence>
<dbReference type="EC" id="2.4.-.-" evidence="3"/>
<feature type="domain" description="Glycosyltransferase 2-like" evidence="2">
    <location>
        <begin position="5"/>
        <end position="132"/>
    </location>
</feature>
<dbReference type="Pfam" id="PF00535">
    <property type="entry name" value="Glycos_transf_2"/>
    <property type="match status" value="1"/>
</dbReference>
<dbReference type="PANTHER" id="PTHR43179">
    <property type="entry name" value="RHAMNOSYLTRANSFERASE WBBL"/>
    <property type="match status" value="1"/>
</dbReference>
<dbReference type="SUPFAM" id="SSF53448">
    <property type="entry name" value="Nucleotide-diphospho-sugar transferases"/>
    <property type="match status" value="1"/>
</dbReference>
<reference evidence="4" key="1">
    <citation type="journal article" date="2019" name="Int. J. Syst. Evol. Microbiol.">
        <title>The Global Catalogue of Microorganisms (GCM) 10K type strain sequencing project: providing services to taxonomists for standard genome sequencing and annotation.</title>
        <authorList>
            <consortium name="The Broad Institute Genomics Platform"/>
            <consortium name="The Broad Institute Genome Sequencing Center for Infectious Disease"/>
            <person name="Wu L."/>
            <person name="Ma J."/>
        </authorList>
    </citation>
    <scope>NUCLEOTIDE SEQUENCE [LARGE SCALE GENOMIC DNA]</scope>
    <source>
        <strain evidence="4">VKM B-3159</strain>
    </source>
</reference>
<dbReference type="InterPro" id="IPR001173">
    <property type="entry name" value="Glyco_trans_2-like"/>
</dbReference>
<gene>
    <name evidence="3" type="ORF">Q9291_07850</name>
</gene>
<keyword evidence="1" id="KW-0472">Membrane</keyword>
<feature type="transmembrane region" description="Helical" evidence="1">
    <location>
        <begin position="296"/>
        <end position="313"/>
    </location>
</feature>
<keyword evidence="1" id="KW-0812">Transmembrane</keyword>
<dbReference type="RefSeq" id="WP_306389472.1">
    <property type="nucleotide sequence ID" value="NZ_JAVCAP010000014.1"/>
</dbReference>
<comment type="caution">
    <text evidence="3">The sequence shown here is derived from an EMBL/GenBank/DDBJ whole genome shotgun (WGS) entry which is preliminary data.</text>
</comment>
<keyword evidence="3" id="KW-0808">Transferase</keyword>
<organism evidence="3 4">
    <name type="scientific">Methylophilus aquaticus</name>
    <dbReference type="NCBI Taxonomy" id="1971610"/>
    <lineage>
        <taxon>Bacteria</taxon>
        <taxon>Pseudomonadati</taxon>
        <taxon>Pseudomonadota</taxon>
        <taxon>Betaproteobacteria</taxon>
        <taxon>Nitrosomonadales</taxon>
        <taxon>Methylophilaceae</taxon>
        <taxon>Methylophilus</taxon>
    </lineage>
</organism>
<dbReference type="Gene3D" id="3.90.550.10">
    <property type="entry name" value="Spore Coat Polysaccharide Biosynthesis Protein SpsA, Chain A"/>
    <property type="match status" value="1"/>
</dbReference>
<dbReference type="GO" id="GO:0016757">
    <property type="term" value="F:glycosyltransferase activity"/>
    <property type="evidence" value="ECO:0007669"/>
    <property type="project" value="UniProtKB-KW"/>
</dbReference>
<dbReference type="Proteomes" id="UP001225906">
    <property type="component" value="Unassembled WGS sequence"/>
</dbReference>
<keyword evidence="3" id="KW-0328">Glycosyltransferase</keyword>
<protein>
    <submittedName>
        <fullName evidence="3">Glycosyltransferase family 2 protein</fullName>
        <ecNumber evidence="3">2.4.-.-</ecNumber>
    </submittedName>
</protein>
<dbReference type="CDD" id="cd04186">
    <property type="entry name" value="GT_2_like_c"/>
    <property type="match status" value="1"/>
</dbReference>
<proteinExistence type="predicted"/>
<evidence type="ECO:0000256" key="1">
    <source>
        <dbReference type="SAM" id="Phobius"/>
    </source>
</evidence>
<keyword evidence="1" id="KW-1133">Transmembrane helix</keyword>
<name>A0ABT9JUI0_9PROT</name>
<accession>A0ABT9JUI0</accession>
<sequence length="317" mass="36501">MKDLSVILVSYNTAELSKKVLDLLFTSNLQRERYEVFVIDNASQDDSNQILEFEFPNITLIKNSVNVGFGRANNQVLNNISGRYVLLLNTDAFVERDTLDKTLQFMDNNPDTGILGVRLVGRDGILQPSCRYFPTAWNLFVQRAGLQRWFKLTKMVDDMHWDHASVRQCDWVPGCYYLVRKEVIDQVGLFDPRFFLYYEEVDHCLAAKKAGWQVTYFPDATVVHIGGESAKTDNKISSVSKQVSFLQIESEILFFRKNNNFSGFLIYVFLFILADLFAFSKTSIKSIVYGRKCKHLFAIPLFIHILIKTSFGIKPIH</sequence>
<dbReference type="PANTHER" id="PTHR43179:SF7">
    <property type="entry name" value="RHAMNOSYLTRANSFERASE WBBL"/>
    <property type="match status" value="1"/>
</dbReference>
<dbReference type="EMBL" id="JAVCAP010000014">
    <property type="protein sequence ID" value="MDP8567760.1"/>
    <property type="molecule type" value="Genomic_DNA"/>
</dbReference>
<evidence type="ECO:0000313" key="4">
    <source>
        <dbReference type="Proteomes" id="UP001225906"/>
    </source>
</evidence>